<keyword evidence="1" id="KW-1133">Transmembrane helix</keyword>
<keyword evidence="1" id="KW-0812">Transmembrane</keyword>
<feature type="transmembrane region" description="Helical" evidence="1">
    <location>
        <begin position="202"/>
        <end position="222"/>
    </location>
</feature>
<name>A0ABT0BTA5_9SPHN</name>
<dbReference type="RefSeq" id="WP_243922813.1">
    <property type="nucleotide sequence ID" value="NZ_JALHLG010000029.1"/>
</dbReference>
<reference evidence="2 3" key="1">
    <citation type="submission" date="2022-04" db="EMBL/GenBank/DDBJ databases">
        <title>Identification of a novel bacterium isolated from mangrove sediments.</title>
        <authorList>
            <person name="Pan X."/>
        </authorList>
    </citation>
    <scope>NUCLEOTIDE SEQUENCE [LARGE SCALE GENOMIC DNA]</scope>
    <source>
        <strain evidence="2 3">B2638</strain>
    </source>
</reference>
<proteinExistence type="predicted"/>
<dbReference type="EMBL" id="JALHLG010000029">
    <property type="protein sequence ID" value="MCJ2188292.1"/>
    <property type="molecule type" value="Genomic_DNA"/>
</dbReference>
<dbReference type="PANTHER" id="PTHR34219:SF8">
    <property type="entry name" value="PEPSY DOMAIN-CONTAINING PROTEIN"/>
    <property type="match status" value="1"/>
</dbReference>
<feature type="transmembrane region" description="Helical" evidence="1">
    <location>
        <begin position="338"/>
        <end position="360"/>
    </location>
</feature>
<dbReference type="Pfam" id="PF03929">
    <property type="entry name" value="PepSY_TM"/>
    <property type="match status" value="1"/>
</dbReference>
<feature type="transmembrane region" description="Helical" evidence="1">
    <location>
        <begin position="147"/>
        <end position="170"/>
    </location>
</feature>
<dbReference type="Proteomes" id="UP001202281">
    <property type="component" value="Unassembled WGS sequence"/>
</dbReference>
<keyword evidence="3" id="KW-1185">Reference proteome</keyword>
<organism evidence="2 3">
    <name type="scientific">Novosphingobium beihaiensis</name>
    <dbReference type="NCBI Taxonomy" id="2930389"/>
    <lineage>
        <taxon>Bacteria</taxon>
        <taxon>Pseudomonadati</taxon>
        <taxon>Pseudomonadota</taxon>
        <taxon>Alphaproteobacteria</taxon>
        <taxon>Sphingomonadales</taxon>
        <taxon>Sphingomonadaceae</taxon>
        <taxon>Novosphingobium</taxon>
    </lineage>
</organism>
<evidence type="ECO:0000313" key="3">
    <source>
        <dbReference type="Proteomes" id="UP001202281"/>
    </source>
</evidence>
<gene>
    <name evidence="2" type="ORF">MTR66_15905</name>
</gene>
<evidence type="ECO:0000256" key="1">
    <source>
        <dbReference type="SAM" id="Phobius"/>
    </source>
</evidence>
<keyword evidence="1" id="KW-0472">Membrane</keyword>
<accession>A0ABT0BTA5</accession>
<evidence type="ECO:0000313" key="2">
    <source>
        <dbReference type="EMBL" id="MCJ2188292.1"/>
    </source>
</evidence>
<dbReference type="InterPro" id="IPR005625">
    <property type="entry name" value="PepSY-ass_TM"/>
</dbReference>
<comment type="caution">
    <text evidence="2">The sequence shown here is derived from an EMBL/GenBank/DDBJ whole genome shotgun (WGS) entry which is preliminary data.</text>
</comment>
<protein>
    <submittedName>
        <fullName evidence="2">PepSY domain-containing protein</fullName>
    </submittedName>
</protein>
<sequence length="422" mass="46552">MTGVAGRARRQPKRSLWWRVHQWAGLQFSLFLAFILATGTIATLSHEIDWLLTPSMRVTPREGAPASWGALAEAAEKAAGNDARIEWLHAPRDPWFAAEAVAVRANGERFRIEIDPWTARVQGWAPWFNAQRLFRELHRHLMLPTAIGVPIVSALAFPLLASVVTAFWVYKKWWRGFLRVPRRKPGRRNDGRRFTGDLHRFAGLWSLWFAALIGVTGVWYFAEKMGAAAPVPQPPVVMAPARASETRLDALVAIARRGFPGLHVRAIRFPGSKPGGVIIRGQAEALLVRDRANTVMLDPGTQAIVKVVHGNELSLHQRISEAADPLHFGTWGGLPTRILWFLCGSALTGLATTGVIIYALRLQQQTVSAKRGGIVAAMWSGMGLLAWPCLGFLILALALLAARFVGWKVSTVQPRAATLQQP</sequence>
<dbReference type="PANTHER" id="PTHR34219">
    <property type="entry name" value="IRON-REGULATED INNER MEMBRANE PROTEIN-RELATED"/>
    <property type="match status" value="1"/>
</dbReference>
<feature type="transmembrane region" description="Helical" evidence="1">
    <location>
        <begin position="20"/>
        <end position="44"/>
    </location>
</feature>
<feature type="transmembrane region" description="Helical" evidence="1">
    <location>
        <begin position="372"/>
        <end position="405"/>
    </location>
</feature>